<evidence type="ECO:0000259" key="1">
    <source>
        <dbReference type="PROSITE" id="PS51444"/>
    </source>
</evidence>
<dbReference type="EnsemblMetazoa" id="BGLB023173-RA">
    <property type="protein sequence ID" value="BGLB023173-PA"/>
    <property type="gene ID" value="BGLB023173"/>
</dbReference>
<reference evidence="2" key="1">
    <citation type="submission" date="2020-05" db="UniProtKB">
        <authorList>
            <consortium name="EnsemblMetazoa"/>
        </authorList>
    </citation>
    <scope>IDENTIFICATION</scope>
    <source>
        <strain evidence="2">BB02</strain>
    </source>
</reference>
<dbReference type="Proteomes" id="UP000076420">
    <property type="component" value="Unassembled WGS sequence"/>
</dbReference>
<dbReference type="PROSITE" id="PS51444">
    <property type="entry name" value="FH2"/>
    <property type="match status" value="1"/>
</dbReference>
<evidence type="ECO:0000313" key="2">
    <source>
        <dbReference type="EnsemblMetazoa" id="BGLB023173-PA"/>
    </source>
</evidence>
<dbReference type="VEuPathDB" id="VectorBase:BGLB023173"/>
<sequence length="109" mass="12891">IIHYEERLKALYFKKKFQERKVDCKQRIDAVFEASKEVFRSRRFKKLLELVLALGNFMNKGQRGNALGFKISSLGKMMDTKASTNKNMTLLHYIVELIEKKVDNYKKKD</sequence>
<name>A0A2C9KSY1_BIOGL</name>
<dbReference type="VEuPathDB" id="VectorBase:BGLAX_040301"/>
<dbReference type="InterPro" id="IPR042201">
    <property type="entry name" value="FH2_Formin_sf"/>
</dbReference>
<proteinExistence type="predicted"/>
<evidence type="ECO:0000313" key="3">
    <source>
        <dbReference type="Proteomes" id="UP000076420"/>
    </source>
</evidence>
<dbReference type="PANTHER" id="PTHR45725:SF1">
    <property type="entry name" value="DISHEVELLED ASSOCIATED ACTIVATOR OF MORPHOGENESIS, ISOFORM D"/>
    <property type="match status" value="1"/>
</dbReference>
<dbReference type="Gene3D" id="1.20.58.2220">
    <property type="entry name" value="Formin, FH2 domain"/>
    <property type="match status" value="1"/>
</dbReference>
<organism evidence="2 3">
    <name type="scientific">Biomphalaria glabrata</name>
    <name type="common">Bloodfluke planorb</name>
    <name type="synonym">Freshwater snail</name>
    <dbReference type="NCBI Taxonomy" id="6526"/>
    <lineage>
        <taxon>Eukaryota</taxon>
        <taxon>Metazoa</taxon>
        <taxon>Spiralia</taxon>
        <taxon>Lophotrochozoa</taxon>
        <taxon>Mollusca</taxon>
        <taxon>Gastropoda</taxon>
        <taxon>Heterobranchia</taxon>
        <taxon>Euthyneura</taxon>
        <taxon>Panpulmonata</taxon>
        <taxon>Hygrophila</taxon>
        <taxon>Lymnaeoidea</taxon>
        <taxon>Planorbidae</taxon>
        <taxon>Biomphalaria</taxon>
    </lineage>
</organism>
<dbReference type="AlphaFoldDB" id="A0A2C9KSY1"/>
<feature type="domain" description="FH2" evidence="1">
    <location>
        <begin position="1"/>
        <end position="109"/>
    </location>
</feature>
<dbReference type="SUPFAM" id="SSF101447">
    <property type="entry name" value="Formin homology 2 domain (FH2 domain)"/>
    <property type="match status" value="1"/>
</dbReference>
<dbReference type="PANTHER" id="PTHR45725">
    <property type="entry name" value="FORMIN HOMOLOGY 2 FAMILY MEMBER"/>
    <property type="match status" value="1"/>
</dbReference>
<accession>A0A2C9KSY1</accession>
<protein>
    <recommendedName>
        <fullName evidence="1">FH2 domain-containing protein</fullName>
    </recommendedName>
</protein>
<dbReference type="STRING" id="6526.A0A2C9KSY1"/>
<dbReference type="Pfam" id="PF02181">
    <property type="entry name" value="FH2"/>
    <property type="match status" value="1"/>
</dbReference>
<dbReference type="KEGG" id="bgt:106079351"/>
<gene>
    <name evidence="2" type="primary">106079351</name>
</gene>
<dbReference type="InterPro" id="IPR051425">
    <property type="entry name" value="Formin_Homology"/>
</dbReference>
<dbReference type="InterPro" id="IPR015425">
    <property type="entry name" value="FH2_Formin"/>
</dbReference>
<dbReference type="GO" id="GO:0030838">
    <property type="term" value="P:positive regulation of actin filament polymerization"/>
    <property type="evidence" value="ECO:0007669"/>
    <property type="project" value="TreeGrafter"/>
</dbReference>